<dbReference type="GO" id="GO:0003755">
    <property type="term" value="F:peptidyl-prolyl cis-trans isomerase activity"/>
    <property type="evidence" value="ECO:0007669"/>
    <property type="project" value="UniProtKB-UniRule"/>
</dbReference>
<dbReference type="Gene3D" id="3.10.50.40">
    <property type="match status" value="1"/>
</dbReference>
<reference evidence="9 10" key="1">
    <citation type="submission" date="2018-08" db="EMBL/GenBank/DDBJ databases">
        <title>Recombination of ecologically and evolutionarily significant loci maintains genetic cohesion in the Pseudomonas syringae species complex.</title>
        <authorList>
            <person name="Dillon M."/>
            <person name="Thakur S."/>
            <person name="Almeida R.N.D."/>
            <person name="Weir B.S."/>
            <person name="Guttman D.S."/>
        </authorList>
    </citation>
    <scope>NUCLEOTIDE SEQUENCE [LARGE SCALE GENOMIC DNA]</scope>
    <source>
        <strain evidence="9 10">ICMP 9421</strain>
    </source>
</reference>
<comment type="caution">
    <text evidence="9">The sequence shown here is derived from an EMBL/GenBank/DDBJ whole genome shotgun (WGS) entry which is preliminary data.</text>
</comment>
<evidence type="ECO:0000256" key="4">
    <source>
        <dbReference type="ARBA" id="ARBA00023235"/>
    </source>
</evidence>
<feature type="domain" description="PPIase FKBP-type" evidence="8">
    <location>
        <begin position="58"/>
        <end position="137"/>
    </location>
</feature>
<evidence type="ECO:0000256" key="2">
    <source>
        <dbReference type="ARBA" id="ARBA00006577"/>
    </source>
</evidence>
<organism evidence="9 10">
    <name type="scientific">Pseudomonas savastanoi</name>
    <name type="common">Pseudomonas syringae pv. savastanoi</name>
    <dbReference type="NCBI Taxonomy" id="29438"/>
    <lineage>
        <taxon>Bacteria</taxon>
        <taxon>Pseudomonadati</taxon>
        <taxon>Pseudomonadota</taxon>
        <taxon>Gammaproteobacteria</taxon>
        <taxon>Pseudomonadales</taxon>
        <taxon>Pseudomonadaceae</taxon>
        <taxon>Pseudomonas</taxon>
    </lineage>
</organism>
<dbReference type="AlphaFoldDB" id="A0A3M5G1E9"/>
<feature type="region of interest" description="Disordered" evidence="7">
    <location>
        <begin position="35"/>
        <end position="55"/>
    </location>
</feature>
<dbReference type="InterPro" id="IPR001179">
    <property type="entry name" value="PPIase_FKBP_dom"/>
</dbReference>
<accession>A0A3M5G1E9</accession>
<evidence type="ECO:0000256" key="1">
    <source>
        <dbReference type="ARBA" id="ARBA00000971"/>
    </source>
</evidence>
<keyword evidence="3 5" id="KW-0697">Rotamase</keyword>
<dbReference type="InterPro" id="IPR048261">
    <property type="entry name" value="SlpA/SlyD-like_ins_sf"/>
</dbReference>
<gene>
    <name evidence="9" type="ORF">ALP59_05461</name>
</gene>
<comment type="catalytic activity">
    <reaction evidence="1 5 6">
        <text>[protein]-peptidylproline (omega=180) = [protein]-peptidylproline (omega=0)</text>
        <dbReference type="Rhea" id="RHEA:16237"/>
        <dbReference type="Rhea" id="RHEA-COMP:10747"/>
        <dbReference type="Rhea" id="RHEA-COMP:10748"/>
        <dbReference type="ChEBI" id="CHEBI:83833"/>
        <dbReference type="ChEBI" id="CHEBI:83834"/>
        <dbReference type="EC" id="5.2.1.8"/>
    </reaction>
</comment>
<name>A0A3M5G1E9_PSESS</name>
<dbReference type="PANTHER" id="PTHR47861:SF4">
    <property type="entry name" value="FKBP-TYPE 16 KDA PEPTIDYL-PROLYL CIS-TRANS ISOMERASE"/>
    <property type="match status" value="1"/>
</dbReference>
<dbReference type="PANTHER" id="PTHR47861">
    <property type="entry name" value="FKBP-TYPE PEPTIDYL-PROLYL CIS-TRANS ISOMERASE SLYD"/>
    <property type="match status" value="1"/>
</dbReference>
<evidence type="ECO:0000313" key="10">
    <source>
        <dbReference type="Proteomes" id="UP000270499"/>
    </source>
</evidence>
<dbReference type="EC" id="5.2.1.8" evidence="6"/>
<evidence type="ECO:0000256" key="3">
    <source>
        <dbReference type="ARBA" id="ARBA00023110"/>
    </source>
</evidence>
<dbReference type="PROSITE" id="PS50059">
    <property type="entry name" value="FKBP_PPIASE"/>
    <property type="match status" value="1"/>
</dbReference>
<evidence type="ECO:0000256" key="7">
    <source>
        <dbReference type="SAM" id="MobiDB-lite"/>
    </source>
</evidence>
<dbReference type="Gene3D" id="2.40.10.330">
    <property type="match status" value="1"/>
</dbReference>
<dbReference type="InterPro" id="IPR046357">
    <property type="entry name" value="PPIase_dom_sf"/>
</dbReference>
<proteinExistence type="inferred from homology"/>
<evidence type="ECO:0000259" key="8">
    <source>
        <dbReference type="PROSITE" id="PS50059"/>
    </source>
</evidence>
<protein>
    <recommendedName>
        <fullName evidence="6">Peptidyl-prolyl cis-trans isomerase</fullName>
        <ecNumber evidence="6">5.2.1.8</ecNumber>
    </recommendedName>
</protein>
<dbReference type="SUPFAM" id="SSF54534">
    <property type="entry name" value="FKBP-like"/>
    <property type="match status" value="1"/>
</dbReference>
<dbReference type="EMBL" id="RBSW01000206">
    <property type="protein sequence ID" value="RMS79743.1"/>
    <property type="molecule type" value="Genomic_DNA"/>
</dbReference>
<sequence>MGRTAGTSRRSMSLTARSLSAQSCWRWICSRARKPEKPSMTEQSSTQGSSGELRIGQNTQVTLHFALRLENGDTVDSTFEKAPATFKVGDGNLLPGFEMAIFGFKAGDRKTVEIPPENAFGQPNPQNVQIMPRSQFVGMELSEGLLVIFNDAANTELPGVVKAFDDDQVTIDFNHPLAGKTLSFEVEIFEVKAILAS</sequence>
<dbReference type="Pfam" id="PF00254">
    <property type="entry name" value="FKBP_C"/>
    <property type="match status" value="1"/>
</dbReference>
<evidence type="ECO:0000256" key="6">
    <source>
        <dbReference type="RuleBase" id="RU003915"/>
    </source>
</evidence>
<keyword evidence="4 5" id="KW-0413">Isomerase</keyword>
<comment type="similarity">
    <text evidence="2 6">Belongs to the FKBP-type PPIase family.</text>
</comment>
<dbReference type="Proteomes" id="UP000270499">
    <property type="component" value="Unassembled WGS sequence"/>
</dbReference>
<evidence type="ECO:0000256" key="5">
    <source>
        <dbReference type="PROSITE-ProRule" id="PRU00277"/>
    </source>
</evidence>
<evidence type="ECO:0000313" key="9">
    <source>
        <dbReference type="EMBL" id="RMS79743.1"/>
    </source>
</evidence>
<feature type="compositionally biased region" description="Polar residues" evidence="7">
    <location>
        <begin position="40"/>
        <end position="55"/>
    </location>
</feature>